<proteinExistence type="predicted"/>
<dbReference type="RefSeq" id="XP_067485015.1">
    <property type="nucleotide sequence ID" value="XM_067622098.1"/>
</dbReference>
<keyword evidence="1" id="KW-0732">Signal</keyword>
<dbReference type="AlphaFoldDB" id="A0A1L9V1I4"/>
<sequence>MACTSPAKSSGASLSTARALATNMIGGHYVRSKWYVSDTGHGTTMACLILQVCPFAKIYPIKLDTVTNPHSGTVEIKTESAIRAIDAAVDQGVDIISMSWTVDVPQEPARTAFDKALSSAAAKKILMFCSSSDNGRFTEAHYPSAWSQSKLIRIGACMANGSPYDWVNPEKIDFLLPGVEVVLQNTAASVYKWSGSADDKHAETVSSVSTALAAGLAALVFCLVKIGVQYATETHQSDGLDANDLERLRDITVLKHAFRNLGGISGGANDKFIEIWEALDITCYVLRTHRGASDADVTEARRAIHMLGRNLIPKA</sequence>
<dbReference type="VEuPathDB" id="FungiDB:ASPBRDRAFT_248543"/>
<dbReference type="STRING" id="767769.A0A1L9V1I4"/>
<dbReference type="GO" id="GO:0004252">
    <property type="term" value="F:serine-type endopeptidase activity"/>
    <property type="evidence" value="ECO:0007669"/>
    <property type="project" value="InterPro"/>
</dbReference>
<reference evidence="5" key="1">
    <citation type="journal article" date="2017" name="Genome Biol.">
        <title>Comparative genomics reveals high biological diversity and specific adaptations in the industrially and medically important fungal genus Aspergillus.</title>
        <authorList>
            <person name="de Vries R.P."/>
            <person name="Riley R."/>
            <person name="Wiebenga A."/>
            <person name="Aguilar-Osorio G."/>
            <person name="Amillis S."/>
            <person name="Uchima C.A."/>
            <person name="Anderluh G."/>
            <person name="Asadollahi M."/>
            <person name="Askin M."/>
            <person name="Barry K."/>
            <person name="Battaglia E."/>
            <person name="Bayram O."/>
            <person name="Benocci T."/>
            <person name="Braus-Stromeyer S.A."/>
            <person name="Caldana C."/>
            <person name="Canovas D."/>
            <person name="Cerqueira G.C."/>
            <person name="Chen F."/>
            <person name="Chen W."/>
            <person name="Choi C."/>
            <person name="Clum A."/>
            <person name="Dos Santos R.A."/>
            <person name="Damasio A.R."/>
            <person name="Diallinas G."/>
            <person name="Emri T."/>
            <person name="Fekete E."/>
            <person name="Flipphi M."/>
            <person name="Freyberg S."/>
            <person name="Gallo A."/>
            <person name="Gournas C."/>
            <person name="Habgood R."/>
            <person name="Hainaut M."/>
            <person name="Harispe M.L."/>
            <person name="Henrissat B."/>
            <person name="Hilden K.S."/>
            <person name="Hope R."/>
            <person name="Hossain A."/>
            <person name="Karabika E."/>
            <person name="Karaffa L."/>
            <person name="Karanyi Z."/>
            <person name="Krasevec N."/>
            <person name="Kuo A."/>
            <person name="Kusch H."/>
            <person name="LaButti K."/>
            <person name="Lagendijk E.L."/>
            <person name="Lapidus A."/>
            <person name="Levasseur A."/>
            <person name="Lindquist E."/>
            <person name="Lipzen A."/>
            <person name="Logrieco A.F."/>
            <person name="MacCabe A."/>
            <person name="Maekelae M.R."/>
            <person name="Malavazi I."/>
            <person name="Melin P."/>
            <person name="Meyer V."/>
            <person name="Mielnichuk N."/>
            <person name="Miskei M."/>
            <person name="Molnar A.P."/>
            <person name="Mule G."/>
            <person name="Ngan C.Y."/>
            <person name="Orejas M."/>
            <person name="Orosz E."/>
            <person name="Ouedraogo J.P."/>
            <person name="Overkamp K.M."/>
            <person name="Park H.-S."/>
            <person name="Perrone G."/>
            <person name="Piumi F."/>
            <person name="Punt P.J."/>
            <person name="Ram A.F."/>
            <person name="Ramon A."/>
            <person name="Rauscher S."/>
            <person name="Record E."/>
            <person name="Riano-Pachon D.M."/>
            <person name="Robert V."/>
            <person name="Roehrig J."/>
            <person name="Ruller R."/>
            <person name="Salamov A."/>
            <person name="Salih N.S."/>
            <person name="Samson R.A."/>
            <person name="Sandor E."/>
            <person name="Sanguinetti M."/>
            <person name="Schuetze T."/>
            <person name="Sepcic K."/>
            <person name="Shelest E."/>
            <person name="Sherlock G."/>
            <person name="Sophianopoulou V."/>
            <person name="Squina F.M."/>
            <person name="Sun H."/>
            <person name="Susca A."/>
            <person name="Todd R.B."/>
            <person name="Tsang A."/>
            <person name="Unkles S.E."/>
            <person name="van de Wiele N."/>
            <person name="van Rossen-Uffink D."/>
            <person name="Oliveira J.V."/>
            <person name="Vesth T.C."/>
            <person name="Visser J."/>
            <person name="Yu J.-H."/>
            <person name="Zhou M."/>
            <person name="Andersen M.R."/>
            <person name="Archer D.B."/>
            <person name="Baker S.E."/>
            <person name="Benoit I."/>
            <person name="Brakhage A.A."/>
            <person name="Braus G.H."/>
            <person name="Fischer R."/>
            <person name="Frisvad J.C."/>
            <person name="Goldman G.H."/>
            <person name="Houbraken J."/>
            <person name="Oakley B."/>
            <person name="Pocsi I."/>
            <person name="Scazzocchio C."/>
            <person name="Seiboth B."/>
            <person name="vanKuyk P.A."/>
            <person name="Wortman J."/>
            <person name="Dyer P.S."/>
            <person name="Grigoriev I.V."/>
        </authorList>
    </citation>
    <scope>NUCLEOTIDE SEQUENCE [LARGE SCALE GENOMIC DNA]</scope>
    <source>
        <strain evidence="5">CBS 101740 / IMI 381727 / IBT 21946</strain>
    </source>
</reference>
<dbReference type="EMBL" id="KV878679">
    <property type="protein sequence ID" value="OJJ77768.1"/>
    <property type="molecule type" value="Genomic_DNA"/>
</dbReference>
<dbReference type="InterPro" id="IPR000209">
    <property type="entry name" value="Peptidase_S8/S53_dom"/>
</dbReference>
<evidence type="ECO:0000259" key="3">
    <source>
        <dbReference type="Pfam" id="PF00082"/>
    </source>
</evidence>
<dbReference type="Proteomes" id="UP000184499">
    <property type="component" value="Unassembled WGS sequence"/>
</dbReference>
<dbReference type="Gene3D" id="3.40.50.200">
    <property type="entry name" value="Peptidase S8/S53 domain"/>
    <property type="match status" value="1"/>
</dbReference>
<evidence type="ECO:0000313" key="4">
    <source>
        <dbReference type="EMBL" id="OJJ77768.1"/>
    </source>
</evidence>
<accession>A0A1L9V1I4</accession>
<dbReference type="GeneID" id="93574586"/>
<feature type="domain" description="Peptidase S8/S53" evidence="3">
    <location>
        <begin position="36"/>
        <end position="220"/>
    </location>
</feature>
<protein>
    <recommendedName>
        <fullName evidence="3">Peptidase S8/S53 domain-containing protein</fullName>
    </recommendedName>
</protein>
<dbReference type="InterPro" id="IPR036852">
    <property type="entry name" value="Peptidase_S8/S53_dom_sf"/>
</dbReference>
<keyword evidence="2" id="KW-0865">Zymogen</keyword>
<evidence type="ECO:0000256" key="1">
    <source>
        <dbReference type="ARBA" id="ARBA00022729"/>
    </source>
</evidence>
<name>A0A1L9V1I4_ASPBC</name>
<evidence type="ECO:0000256" key="2">
    <source>
        <dbReference type="ARBA" id="ARBA00023145"/>
    </source>
</evidence>
<evidence type="ECO:0000313" key="5">
    <source>
        <dbReference type="Proteomes" id="UP000184499"/>
    </source>
</evidence>
<organism evidence="4 5">
    <name type="scientific">Aspergillus brasiliensis (strain CBS 101740 / IMI 381727 / IBT 21946)</name>
    <dbReference type="NCBI Taxonomy" id="767769"/>
    <lineage>
        <taxon>Eukaryota</taxon>
        <taxon>Fungi</taxon>
        <taxon>Dikarya</taxon>
        <taxon>Ascomycota</taxon>
        <taxon>Pezizomycotina</taxon>
        <taxon>Eurotiomycetes</taxon>
        <taxon>Eurotiomycetidae</taxon>
        <taxon>Eurotiales</taxon>
        <taxon>Aspergillaceae</taxon>
        <taxon>Aspergillus</taxon>
        <taxon>Aspergillus subgen. Circumdati</taxon>
    </lineage>
</organism>
<gene>
    <name evidence="4" type="ORF">ASPBRDRAFT_248543</name>
</gene>
<keyword evidence="5" id="KW-1185">Reference proteome</keyword>
<dbReference type="Pfam" id="PF00082">
    <property type="entry name" value="Peptidase_S8"/>
    <property type="match status" value="1"/>
</dbReference>
<dbReference type="OrthoDB" id="5386278at2759"/>
<dbReference type="GO" id="GO:0006508">
    <property type="term" value="P:proteolysis"/>
    <property type="evidence" value="ECO:0007669"/>
    <property type="project" value="InterPro"/>
</dbReference>
<dbReference type="SUPFAM" id="SSF52743">
    <property type="entry name" value="Subtilisin-like"/>
    <property type="match status" value="1"/>
</dbReference>